<dbReference type="AlphaFoldDB" id="A0A074YAL8"/>
<protein>
    <submittedName>
        <fullName evidence="1">Uncharacterized protein</fullName>
    </submittedName>
</protein>
<dbReference type="EMBL" id="KL584761">
    <property type="protein sequence ID" value="KEQ94815.1"/>
    <property type="molecule type" value="Genomic_DNA"/>
</dbReference>
<organism evidence="1 2">
    <name type="scientific">Aureobasidium subglaciale (strain EXF-2481)</name>
    <name type="common">Aureobasidium pullulans var. subglaciale</name>
    <dbReference type="NCBI Taxonomy" id="1043005"/>
    <lineage>
        <taxon>Eukaryota</taxon>
        <taxon>Fungi</taxon>
        <taxon>Dikarya</taxon>
        <taxon>Ascomycota</taxon>
        <taxon>Pezizomycotina</taxon>
        <taxon>Dothideomycetes</taxon>
        <taxon>Dothideomycetidae</taxon>
        <taxon>Dothideales</taxon>
        <taxon>Saccotheciaceae</taxon>
        <taxon>Aureobasidium</taxon>
    </lineage>
</organism>
<dbReference type="HOGENOM" id="CLU_1510297_0_0_1"/>
<sequence>MEYYGIPSRRFSVALTYDFDLMDETSWTVSQYLQQDVFNLFLFFMTQVVIRLDCRVESMGHFDRVFKINECRLRNYLDQRIYELSQYNHMTEAVDQAEEENHTDYVDDEPDWEDDELDWDEEIQLFRRARSMVPKIVSDIRGYHMALVKQVTEFWQEQDEFEKYCLGDFFALAEDWTK</sequence>
<dbReference type="OrthoDB" id="10472674at2759"/>
<reference evidence="1 2" key="1">
    <citation type="journal article" date="2014" name="BMC Genomics">
        <title>Genome sequencing of four Aureobasidium pullulans varieties: biotechnological potential, stress tolerance, and description of new species.</title>
        <authorList>
            <person name="Gostin Ar C."/>
            <person name="Ohm R.A."/>
            <person name="Kogej T."/>
            <person name="Sonjak S."/>
            <person name="Turk M."/>
            <person name="Zajc J."/>
            <person name="Zalar P."/>
            <person name="Grube M."/>
            <person name="Sun H."/>
            <person name="Han J."/>
            <person name="Sharma A."/>
            <person name="Chiniquy J."/>
            <person name="Ngan C.Y."/>
            <person name="Lipzen A."/>
            <person name="Barry K."/>
            <person name="Grigoriev I.V."/>
            <person name="Gunde-Cimerman N."/>
        </authorList>
    </citation>
    <scope>NUCLEOTIDE SEQUENCE [LARGE SCALE GENOMIC DNA]</scope>
    <source>
        <strain evidence="1 2">EXF-2481</strain>
    </source>
</reference>
<dbReference type="RefSeq" id="XP_013343110.1">
    <property type="nucleotide sequence ID" value="XM_013487656.1"/>
</dbReference>
<gene>
    <name evidence="1" type="ORF">AUEXF2481DRAFT_5694</name>
</gene>
<dbReference type="GeneID" id="25369126"/>
<proteinExistence type="predicted"/>
<name>A0A074YAL8_AURSE</name>
<keyword evidence="2" id="KW-1185">Reference proteome</keyword>
<evidence type="ECO:0000313" key="1">
    <source>
        <dbReference type="EMBL" id="KEQ94815.1"/>
    </source>
</evidence>
<dbReference type="InParanoid" id="A0A074YAL8"/>
<evidence type="ECO:0000313" key="2">
    <source>
        <dbReference type="Proteomes" id="UP000030641"/>
    </source>
</evidence>
<dbReference type="Proteomes" id="UP000030641">
    <property type="component" value="Unassembled WGS sequence"/>
</dbReference>
<accession>A0A074YAL8</accession>